<evidence type="ECO:0000313" key="1">
    <source>
        <dbReference type="EMBL" id="CBX27138.1"/>
    </source>
</evidence>
<dbReference type="EMBL" id="FR695864">
    <property type="protein sequence ID" value="CBX27138.1"/>
    <property type="molecule type" value="Genomic_DNA"/>
</dbReference>
<evidence type="ECO:0008006" key="2">
    <source>
        <dbReference type="Google" id="ProtNLM"/>
    </source>
</evidence>
<sequence>MIETDRDQNALNKRLLSIKELVSEVGATEWFWRSQIWNGKLSYVKTGHKIFVDRKDIELFITNNKHKN</sequence>
<name>E1Y994_9BACT</name>
<accession>E1Y994</accession>
<dbReference type="AlphaFoldDB" id="E1Y994"/>
<organism evidence="1">
    <name type="scientific">uncultured Desulfobacterium sp</name>
    <dbReference type="NCBI Taxonomy" id="201089"/>
    <lineage>
        <taxon>Bacteria</taxon>
        <taxon>Pseudomonadati</taxon>
        <taxon>Thermodesulfobacteriota</taxon>
        <taxon>Desulfobacteria</taxon>
        <taxon>Desulfobacterales</taxon>
        <taxon>Desulfobacteriaceae</taxon>
        <taxon>Desulfobacterium</taxon>
        <taxon>environmental samples</taxon>
    </lineage>
</organism>
<proteinExistence type="predicted"/>
<protein>
    <recommendedName>
        <fullName evidence="2">Helix-turn-helix domain-containing protein</fullName>
    </recommendedName>
</protein>
<reference evidence="1" key="1">
    <citation type="journal article" date="2011" name="Environ. Microbiol.">
        <title>Genomic insights into the metabolic potential of the polycyclic aromatic hydrocarbon degrading sulfate-reducing Deltaproteobacterium N47.</title>
        <authorList>
            <person name="Bergmann F."/>
            <person name="Selesi D."/>
            <person name="Weinmaier T."/>
            <person name="Tischler P."/>
            <person name="Rattei T."/>
            <person name="Meckenstock R.U."/>
        </authorList>
    </citation>
    <scope>NUCLEOTIDE SEQUENCE</scope>
</reference>
<gene>
    <name evidence="1" type="ORF">N47_A11670</name>
</gene>